<keyword evidence="8" id="KW-0012">Acyltransferase</keyword>
<dbReference type="PROSITE" id="PS50075">
    <property type="entry name" value="CARRIER"/>
    <property type="match status" value="1"/>
</dbReference>
<dbReference type="InterPro" id="IPR050091">
    <property type="entry name" value="PKS_NRPS_Biosynth_Enz"/>
</dbReference>
<feature type="domain" description="Carrier" evidence="13">
    <location>
        <begin position="2519"/>
        <end position="2597"/>
    </location>
</feature>
<dbReference type="InterPro" id="IPR011032">
    <property type="entry name" value="GroES-like_sf"/>
</dbReference>
<dbReference type="PANTHER" id="PTHR43775">
    <property type="entry name" value="FATTY ACID SYNTHASE"/>
    <property type="match status" value="1"/>
</dbReference>
<reference evidence="16 17" key="1">
    <citation type="submission" date="2017-10" db="EMBL/GenBank/DDBJ databases">
        <title>Comparative genomics in systemic dimorphic fungi from Ajellomycetaceae.</title>
        <authorList>
            <person name="Munoz J.F."/>
            <person name="Mcewen J.G."/>
            <person name="Clay O.K."/>
            <person name="Cuomo C.A."/>
        </authorList>
    </citation>
    <scope>NUCLEOTIDE SEQUENCE [LARGE SCALE GENOMIC DNA]</scope>
    <source>
        <strain evidence="16 17">UAMH7299</strain>
    </source>
</reference>
<evidence type="ECO:0000313" key="16">
    <source>
        <dbReference type="EMBL" id="PGH19323.1"/>
    </source>
</evidence>
<dbReference type="SUPFAM" id="SSF52151">
    <property type="entry name" value="FabD/lysophospholipase-like"/>
    <property type="match status" value="1"/>
</dbReference>
<dbReference type="EMBL" id="PDNA01000049">
    <property type="protein sequence ID" value="PGH19323.1"/>
    <property type="molecule type" value="Genomic_DNA"/>
</dbReference>
<dbReference type="SMART" id="SM00825">
    <property type="entry name" value="PKS_KS"/>
    <property type="match status" value="1"/>
</dbReference>
<dbReference type="InterPro" id="IPR032821">
    <property type="entry name" value="PKS_assoc"/>
</dbReference>
<feature type="active site" description="Proton acceptor; for dehydratase activity" evidence="11">
    <location>
        <position position="1012"/>
    </location>
</feature>
<dbReference type="InterPro" id="IPR014031">
    <property type="entry name" value="Ketoacyl_synth_C"/>
</dbReference>
<dbReference type="GO" id="GO:0030639">
    <property type="term" value="P:polyketide biosynthetic process"/>
    <property type="evidence" value="ECO:0007669"/>
    <property type="project" value="UniProtKB-ARBA"/>
</dbReference>
<dbReference type="SMART" id="SM00822">
    <property type="entry name" value="PKS_KR"/>
    <property type="match status" value="1"/>
</dbReference>
<evidence type="ECO:0000256" key="8">
    <source>
        <dbReference type="ARBA" id="ARBA00023315"/>
    </source>
</evidence>
<evidence type="ECO:0000256" key="4">
    <source>
        <dbReference type="ARBA" id="ARBA00022679"/>
    </source>
</evidence>
<dbReference type="InterPro" id="IPR049551">
    <property type="entry name" value="PKS_DH_C"/>
</dbReference>
<feature type="region of interest" description="Disordered" evidence="12">
    <location>
        <begin position="461"/>
        <end position="481"/>
    </location>
</feature>
<dbReference type="Gene3D" id="3.10.129.110">
    <property type="entry name" value="Polyketide synthase dehydratase"/>
    <property type="match status" value="1"/>
</dbReference>
<dbReference type="Pfam" id="PF08242">
    <property type="entry name" value="Methyltransf_12"/>
    <property type="match status" value="1"/>
</dbReference>
<dbReference type="Pfam" id="PF13602">
    <property type="entry name" value="ADH_zinc_N_2"/>
    <property type="match status" value="1"/>
</dbReference>
<dbReference type="InterPro" id="IPR016036">
    <property type="entry name" value="Malonyl_transacylase_ACP-bd"/>
</dbReference>
<evidence type="ECO:0000256" key="2">
    <source>
        <dbReference type="ARBA" id="ARBA00022450"/>
    </source>
</evidence>
<evidence type="ECO:0000256" key="12">
    <source>
        <dbReference type="SAM" id="MobiDB-lite"/>
    </source>
</evidence>
<dbReference type="Pfam" id="PF00698">
    <property type="entry name" value="Acyl_transf_1"/>
    <property type="match status" value="1"/>
</dbReference>
<organism evidence="16 17">
    <name type="scientific">Polytolypa hystricis (strain UAMH7299)</name>
    <dbReference type="NCBI Taxonomy" id="1447883"/>
    <lineage>
        <taxon>Eukaryota</taxon>
        <taxon>Fungi</taxon>
        <taxon>Dikarya</taxon>
        <taxon>Ascomycota</taxon>
        <taxon>Pezizomycotina</taxon>
        <taxon>Eurotiomycetes</taxon>
        <taxon>Eurotiomycetidae</taxon>
        <taxon>Onygenales</taxon>
        <taxon>Onygenales incertae sedis</taxon>
        <taxon>Polytolypa</taxon>
    </lineage>
</organism>
<dbReference type="PROSITE" id="PS00606">
    <property type="entry name" value="KS3_1"/>
    <property type="match status" value="1"/>
</dbReference>
<evidence type="ECO:0000256" key="5">
    <source>
        <dbReference type="ARBA" id="ARBA00022857"/>
    </source>
</evidence>
<dbReference type="InterPro" id="IPR020807">
    <property type="entry name" value="PKS_DH"/>
</dbReference>
<dbReference type="SUPFAM" id="SSF55048">
    <property type="entry name" value="Probable ACP-binding domain of malonyl-CoA ACP transacylase"/>
    <property type="match status" value="1"/>
</dbReference>
<dbReference type="CDD" id="cd00833">
    <property type="entry name" value="PKS"/>
    <property type="match status" value="1"/>
</dbReference>
<dbReference type="SMART" id="SM00827">
    <property type="entry name" value="PKS_AT"/>
    <property type="match status" value="1"/>
</dbReference>
<dbReference type="GO" id="GO:0004312">
    <property type="term" value="F:fatty acid synthase activity"/>
    <property type="evidence" value="ECO:0007669"/>
    <property type="project" value="TreeGrafter"/>
</dbReference>
<protein>
    <recommendedName>
        <fullName evidence="1">Non-reducing polyketide synthase nscA</fullName>
    </recommendedName>
    <alternativeName>
        <fullName evidence="9">Conidial yellow pigment biosynthesis polyketide synthase nscA</fullName>
    </alternativeName>
    <alternativeName>
        <fullName evidence="10">Neosartoricin B biosynthesis protein A</fullName>
    </alternativeName>
</protein>
<keyword evidence="5" id="KW-0521">NADP</keyword>
<dbReference type="PROSITE" id="PS00012">
    <property type="entry name" value="PHOSPHOPANTETHEINE"/>
    <property type="match status" value="1"/>
</dbReference>
<evidence type="ECO:0000256" key="6">
    <source>
        <dbReference type="ARBA" id="ARBA00023002"/>
    </source>
</evidence>
<dbReference type="STRING" id="1447883.A0A2B7YE59"/>
<dbReference type="InterPro" id="IPR049552">
    <property type="entry name" value="PKS_DH_N"/>
</dbReference>
<dbReference type="InterPro" id="IPR016039">
    <property type="entry name" value="Thiolase-like"/>
</dbReference>
<proteinExistence type="predicted"/>
<dbReference type="OrthoDB" id="329835at2759"/>
<dbReference type="Pfam" id="PF16197">
    <property type="entry name" value="KAsynt_C_assoc"/>
    <property type="match status" value="1"/>
</dbReference>
<evidence type="ECO:0000256" key="7">
    <source>
        <dbReference type="ARBA" id="ARBA00023268"/>
    </source>
</evidence>
<dbReference type="Gene3D" id="3.40.50.150">
    <property type="entry name" value="Vaccinia Virus protein VP39"/>
    <property type="match status" value="1"/>
</dbReference>
<evidence type="ECO:0000256" key="10">
    <source>
        <dbReference type="ARBA" id="ARBA00033379"/>
    </source>
</evidence>
<dbReference type="InterPro" id="IPR029063">
    <property type="entry name" value="SAM-dependent_MTases_sf"/>
</dbReference>
<dbReference type="Gene3D" id="3.90.180.10">
    <property type="entry name" value="Medium-chain alcohol dehydrogenases, catalytic domain"/>
    <property type="match status" value="1"/>
</dbReference>
<dbReference type="InterPro" id="IPR049900">
    <property type="entry name" value="PKS_mFAS_DH"/>
</dbReference>
<dbReference type="InterPro" id="IPR020806">
    <property type="entry name" value="PKS_PP-bd"/>
</dbReference>
<dbReference type="SUPFAM" id="SSF50129">
    <property type="entry name" value="GroES-like"/>
    <property type="match status" value="1"/>
</dbReference>
<feature type="domain" description="PKS/mFAS DH" evidence="15">
    <location>
        <begin position="980"/>
        <end position="1297"/>
    </location>
</feature>
<dbReference type="Pfam" id="PF23297">
    <property type="entry name" value="ACP_SdgA_C"/>
    <property type="match status" value="1"/>
</dbReference>
<dbReference type="PANTHER" id="PTHR43775:SF29">
    <property type="entry name" value="ASPERFURANONE POLYKETIDE SYNTHASE AFOG-RELATED"/>
    <property type="match status" value="1"/>
</dbReference>
<dbReference type="FunFam" id="3.40.50.720:FF:000209">
    <property type="entry name" value="Polyketide synthase Pks12"/>
    <property type="match status" value="1"/>
</dbReference>
<evidence type="ECO:0000259" key="13">
    <source>
        <dbReference type="PROSITE" id="PS50075"/>
    </source>
</evidence>
<dbReference type="Pfam" id="PF00109">
    <property type="entry name" value="ketoacyl-synt"/>
    <property type="match status" value="1"/>
</dbReference>
<feature type="active site" description="Proton donor; for dehydratase activity" evidence="11">
    <location>
        <position position="1208"/>
    </location>
</feature>
<dbReference type="GO" id="GO:1901336">
    <property type="term" value="P:lactone biosynthetic process"/>
    <property type="evidence" value="ECO:0007669"/>
    <property type="project" value="UniProtKB-ARBA"/>
</dbReference>
<keyword evidence="4" id="KW-0808">Transferase</keyword>
<dbReference type="PROSITE" id="PS52019">
    <property type="entry name" value="PKS_MFAS_DH"/>
    <property type="match status" value="1"/>
</dbReference>
<name>A0A2B7YE59_POLH7</name>
<evidence type="ECO:0000313" key="17">
    <source>
        <dbReference type="Proteomes" id="UP000224634"/>
    </source>
</evidence>
<dbReference type="SUPFAM" id="SSF53335">
    <property type="entry name" value="S-adenosyl-L-methionine-dependent methyltransferases"/>
    <property type="match status" value="1"/>
</dbReference>
<keyword evidence="3" id="KW-0597">Phosphoprotein</keyword>
<dbReference type="InterPro" id="IPR013217">
    <property type="entry name" value="Methyltransf_12"/>
</dbReference>
<dbReference type="GO" id="GO:0006633">
    <property type="term" value="P:fatty acid biosynthetic process"/>
    <property type="evidence" value="ECO:0007669"/>
    <property type="project" value="InterPro"/>
</dbReference>
<dbReference type="SMART" id="SM00826">
    <property type="entry name" value="PKS_DH"/>
    <property type="match status" value="1"/>
</dbReference>
<dbReference type="PROSITE" id="PS52004">
    <property type="entry name" value="KS3_2"/>
    <property type="match status" value="1"/>
</dbReference>
<dbReference type="InterPro" id="IPR042104">
    <property type="entry name" value="PKS_dehydratase_sf"/>
</dbReference>
<evidence type="ECO:0000259" key="14">
    <source>
        <dbReference type="PROSITE" id="PS52004"/>
    </source>
</evidence>
<dbReference type="InterPro" id="IPR036736">
    <property type="entry name" value="ACP-like_sf"/>
</dbReference>
<dbReference type="SUPFAM" id="SSF47336">
    <property type="entry name" value="ACP-like"/>
    <property type="match status" value="1"/>
</dbReference>
<sequence>MSTSTPLTEDILRPYGADPIMPIAVIGMAGRYPADASNPGKLWDLISKSRSALTKVPKDRFNVDAFYHPHNERQGTTNARGGHFMERDVSAFDAPFFSITPNEAKAMDPQQRMALECTYEALENAGIRMEDVAGTKTSCYVGNFTRDYAEMMGSDREELPLYYGIGTGTAILSNRISWFFDLQGPSISIDTACSSSLVALHLGCQSLRTGEASMSIIGGTNLMLMPDVMSTMSSLHFLSPDSKCHSFDADANGYARGEGASFVVLKPLNAALKDRDVIRGVIRHTGVNQDGNTIGITVPSTKAQETLIRELYTEAGLSLANTQFVECHGTGTPTGDPLEASAIAETFGKARNPGDHVLIGSIKSNIGHLEGASGLAQVTKAIFALEKAEIPANLWFKKANPRIPMEKWNIKVPTELTPWPSKGPRRISINSFGYGGTNAHCIIDDAYHYLKARGLNGNHNTLRDYNEHSPASSSDDSGVEVSSQDSLSLNKLYHETPKLFVWTSNEQPGLDRIAKLYQTYLAQKLETLDPREEDSLFQKFAYTLAARRSVLPWKSFAVSSSVKELSEGLKSVMVKAIRSSKAPKLGFIFTGQGSQWWAMGRELCVHQPFQQSLEAASAYLVSIGSMWSLLGELIKDEKSSKINAAALSQPICTAIQVAVVDLLRHWGIKPAAVVGHSSGEIAAAYAKGAISRESAWAIAYHRGRLSGGIRGISPHIDGTMLVTMIGVEQTQPYVNRVTQGRATIACLNSPECVTLSGDVVALNELEAMLKADGHFARKLKVDTAYHSHHMSVIADLYLNSIKDCQPLSETDHTVKMFSSVTSKRIENSDLVPSYWVSNMVSQVNFLGAVKTLVSHSDDGKARSRVARSYVDIFVEVGPHAALQGPLKQILSAENSKFVNIPYLSILHRGKDAARTALDTIGRLFQHGYPINIRAVNNYQISKGKDSFLVDIPPFPWNHSNKYWAEPHVARNHRFKKHPRKDLFGAQILEGVPLEPRWRNVIRQSEIPWVEFHKVQGTIIYPAAGMMVMAIEAARQNADPTREVEGYELRDVLIRKAVVIPPDDSGTGTMLCFKPYRVGTRDLNAVWQEFTLFSRKEDTWETNCTGLVLVKYKSTEDTSLFADEDKANDDRLREIFLQGEKQCIRAVSSKNFYDHLTSIGLHYSGPFQNLIGVNKGTFKSLCTLKVADTKSLMPVHHEFDHVIHPATLDGIIQMGLPAATPIDEDLTIAHVPTSIERLYVSADIPNAPGSLLRGYAVAETIGFDNGEAGILVSTEEWSKPLVIFEHMKSTTLRAAEMGFAQAVNMRKLVTYLHWQEDINQLSQDRLRAMCTKTLSEIGEIDSTFVAELELGAFIYMKRVLNNISPGEASTFAPHLQKFYQFMRNTYKRVQDGEVIHQAQGVDWLNTSEEFERELLDRVSKSSTDGAVMCVHGEKLVAIMRGEVLPQEVLMKDNLLHNFYHSGVGCAQVYNQLSQYMDLCAHKNPTIKILEIGGGTGGTTQPILEQLGGRNGTSPRFANYTFTDISTGFFGKAQEKFKEWAPFMMYARLDISEDPLKQGFKAEEYDVVIAANVLHATPSMDVTMGNVKKLMKPSGVLVLNEITNPLLRVHMIVGSLSGWWLGEDDGREWGPSMTEGAWNDLLIRQGFSGVDISLPDIQDPKDHLYTLMVSTASQVKPTPIPKEILIVQPDTPSDELREFITLLTDNLRAAGADASVANLEQSAGYHASTKSCIFAVDCDNEKGVLPDVSPEDWGQLKIILKAPSVMWLTRGAIFSSESPFTNLMTGLARSARAENPSLALTTLDMDFNKPIATQTNVNNVINVLASGANSSDSAHPDWEYAIRDDTVMVSRILLEKGLNDLISTFAITPKAKPEPFKQPGRSLKLDIGQPGRLESLCFIDDHSCKEPLLDDDVEIEAKGVGLNFKDVMIAMGQLHGKALGVDCSGVVNRVGSAVTRFKPGDRVMTWKLGTFRSYIRSPEAMCQLIPASMDFGTAASLPVVYSTAYHALIDAARLEKGESILIHGATGGVGQAAIVLAHHIGTEVFATVSNKTKKDLLMEQYGIPEDHIFNSRSDSFAKGVMRMTNNRGVDVVLNSLAGEALRKSWHCTARYGRFIEMGQKDIVGNTGLDMAPFLRNLTFQSINLLDILEFNLPKASRIFQGVMDLINKDVTTPIKPTISLPFAQIEEGFRMMQTGKHMGKIVFEPTDNDIVPVIPAGLQQYMFDTNSTYVLSGGLGGIGRSLAQWMVDNGAKNLVFLSRSGMKRPEARETIDKLVQQGVKAAVYACDVGDAEQVKDAVRQCSEDFPPVKGVIQGAMVLRDAVYENITHEQWMGAVRPKVHGSWNLHKYLPKDLGFFVMLSSSAGIAGSRGQGNYSAGNTFQDALAHYRRLHNQHGASIDLGVILGVGFLANNTQDRITDNTKGWNFIGIHERELHALVQCAITGQSLNGHHVPTQIITGLGTGGIVHLAGEKFPWWFNDAKFTHIKQVDTHEAGWADNNSGGGGEDTAQLQSLLSQVSSLEDAVEIVTRALVRKLAKSMMVDVENIEAARNISSYGVDSLLAVEIRSWLFTELQADISVFDLLSNVPITQLARSVAVKSKCVPASVVEQEV</sequence>
<dbReference type="FunFam" id="3.40.47.10:FF:000019">
    <property type="entry name" value="Polyketide synthase type I"/>
    <property type="match status" value="1"/>
</dbReference>
<dbReference type="Gene3D" id="1.10.1200.10">
    <property type="entry name" value="ACP-like"/>
    <property type="match status" value="1"/>
</dbReference>
<accession>A0A2B7YE59</accession>
<gene>
    <name evidence="16" type="ORF">AJ80_04076</name>
</gene>
<dbReference type="SUPFAM" id="SSF51735">
    <property type="entry name" value="NAD(P)-binding Rossmann-fold domains"/>
    <property type="match status" value="2"/>
</dbReference>
<dbReference type="Pfam" id="PF21089">
    <property type="entry name" value="PKS_DH_N"/>
    <property type="match status" value="1"/>
</dbReference>
<dbReference type="Gene3D" id="3.40.50.720">
    <property type="entry name" value="NAD(P)-binding Rossmann-like Domain"/>
    <property type="match status" value="2"/>
</dbReference>
<dbReference type="InterPro" id="IPR006162">
    <property type="entry name" value="Ppantetheine_attach_site"/>
</dbReference>
<dbReference type="GO" id="GO:0031177">
    <property type="term" value="F:phosphopantetheine binding"/>
    <property type="evidence" value="ECO:0007669"/>
    <property type="project" value="InterPro"/>
</dbReference>
<dbReference type="InterPro" id="IPR018201">
    <property type="entry name" value="Ketoacyl_synth_AS"/>
</dbReference>
<keyword evidence="7" id="KW-0511">Multifunctional enzyme</keyword>
<dbReference type="Pfam" id="PF08240">
    <property type="entry name" value="ADH_N"/>
    <property type="match status" value="1"/>
</dbReference>
<dbReference type="SMART" id="SM00823">
    <property type="entry name" value="PKS_PP"/>
    <property type="match status" value="1"/>
</dbReference>
<keyword evidence="17" id="KW-1185">Reference proteome</keyword>
<dbReference type="Pfam" id="PF23114">
    <property type="entry name" value="NAD-bd_HRPKS_sdrA"/>
    <property type="match status" value="1"/>
</dbReference>
<dbReference type="Pfam" id="PF02801">
    <property type="entry name" value="Ketoacyl-synt_C"/>
    <property type="match status" value="1"/>
</dbReference>
<evidence type="ECO:0000256" key="11">
    <source>
        <dbReference type="PROSITE-ProRule" id="PRU01363"/>
    </source>
</evidence>
<dbReference type="InterPro" id="IPR020841">
    <property type="entry name" value="PKS_Beta-ketoAc_synthase_dom"/>
</dbReference>
<feature type="compositionally biased region" description="Low complexity" evidence="12">
    <location>
        <begin position="472"/>
        <end position="481"/>
    </location>
</feature>
<dbReference type="InterPro" id="IPR014043">
    <property type="entry name" value="Acyl_transferase_dom"/>
</dbReference>
<evidence type="ECO:0000256" key="9">
    <source>
        <dbReference type="ARBA" id="ARBA00031359"/>
    </source>
</evidence>
<dbReference type="InterPro" id="IPR001227">
    <property type="entry name" value="Ac_transferase_dom_sf"/>
</dbReference>
<dbReference type="InterPro" id="IPR013154">
    <property type="entry name" value="ADH-like_N"/>
</dbReference>
<dbReference type="Pfam" id="PF08659">
    <property type="entry name" value="KR"/>
    <property type="match status" value="1"/>
</dbReference>
<evidence type="ECO:0000259" key="15">
    <source>
        <dbReference type="PROSITE" id="PS52019"/>
    </source>
</evidence>
<dbReference type="InterPro" id="IPR020843">
    <property type="entry name" value="ER"/>
</dbReference>
<keyword evidence="2" id="KW-0596">Phosphopantetheine</keyword>
<dbReference type="InterPro" id="IPR013968">
    <property type="entry name" value="PKS_KR"/>
</dbReference>
<feature type="domain" description="Ketosynthase family 3 (KS3)" evidence="14">
    <location>
        <begin position="20"/>
        <end position="445"/>
    </location>
</feature>
<dbReference type="InterPro" id="IPR014030">
    <property type="entry name" value="Ketoacyl_synth_N"/>
</dbReference>
<evidence type="ECO:0000256" key="1">
    <source>
        <dbReference type="ARBA" id="ARBA00018393"/>
    </source>
</evidence>
<keyword evidence="6" id="KW-0560">Oxidoreductase</keyword>
<dbReference type="Gene3D" id="3.40.366.10">
    <property type="entry name" value="Malonyl-Coenzyme A Acyl Carrier Protein, domain 2"/>
    <property type="match status" value="1"/>
</dbReference>
<dbReference type="SUPFAM" id="SSF53901">
    <property type="entry name" value="Thiolase-like"/>
    <property type="match status" value="1"/>
</dbReference>
<feature type="region of interest" description="N-terminal hotdog fold" evidence="11">
    <location>
        <begin position="980"/>
        <end position="1114"/>
    </location>
</feature>
<dbReference type="Proteomes" id="UP000224634">
    <property type="component" value="Unassembled WGS sequence"/>
</dbReference>
<evidence type="ECO:0000256" key="3">
    <source>
        <dbReference type="ARBA" id="ARBA00022553"/>
    </source>
</evidence>
<dbReference type="GO" id="GO:0016491">
    <property type="term" value="F:oxidoreductase activity"/>
    <property type="evidence" value="ECO:0007669"/>
    <property type="project" value="UniProtKB-KW"/>
</dbReference>
<feature type="region of interest" description="C-terminal hotdog fold" evidence="11">
    <location>
        <begin position="1143"/>
        <end position="1297"/>
    </location>
</feature>
<dbReference type="SMART" id="SM00829">
    <property type="entry name" value="PKS_ER"/>
    <property type="match status" value="1"/>
</dbReference>
<dbReference type="GO" id="GO:0004315">
    <property type="term" value="F:3-oxoacyl-[acyl-carrier-protein] synthase activity"/>
    <property type="evidence" value="ECO:0007669"/>
    <property type="project" value="InterPro"/>
</dbReference>
<dbReference type="InterPro" id="IPR057326">
    <property type="entry name" value="KR_dom"/>
</dbReference>
<dbReference type="InterPro" id="IPR009081">
    <property type="entry name" value="PP-bd_ACP"/>
</dbReference>
<dbReference type="InterPro" id="IPR016035">
    <property type="entry name" value="Acyl_Trfase/lysoPLipase"/>
</dbReference>
<comment type="caution">
    <text evidence="16">The sequence shown here is derived from an EMBL/GenBank/DDBJ whole genome shotgun (WGS) entry which is preliminary data.</text>
</comment>
<dbReference type="InterPro" id="IPR056501">
    <property type="entry name" value="NAD-bd_HRPKS_sdrA"/>
</dbReference>
<dbReference type="InterPro" id="IPR036291">
    <property type="entry name" value="NAD(P)-bd_dom_sf"/>
</dbReference>
<dbReference type="Pfam" id="PF14765">
    <property type="entry name" value="PS-DH"/>
    <property type="match status" value="1"/>
</dbReference>
<dbReference type="CDD" id="cd05195">
    <property type="entry name" value="enoyl_red"/>
    <property type="match status" value="1"/>
</dbReference>
<dbReference type="Gene3D" id="3.40.47.10">
    <property type="match status" value="1"/>
</dbReference>